<keyword evidence="1" id="KW-0808">Transferase</keyword>
<keyword evidence="6" id="KW-1185">Reference proteome</keyword>
<evidence type="ECO:0000256" key="2">
    <source>
        <dbReference type="ARBA" id="ARBA00023315"/>
    </source>
</evidence>
<dbReference type="SUPFAM" id="SSF55729">
    <property type="entry name" value="Acyl-CoA N-acyltransferases (Nat)"/>
    <property type="match status" value="1"/>
</dbReference>
<dbReference type="InterPro" id="IPR000182">
    <property type="entry name" value="GNAT_dom"/>
</dbReference>
<dbReference type="CDD" id="cd04301">
    <property type="entry name" value="NAT_SF"/>
    <property type="match status" value="1"/>
</dbReference>
<dbReference type="EMBL" id="CP042829">
    <property type="protein sequence ID" value="QFG02634.1"/>
    <property type="molecule type" value="Genomic_DNA"/>
</dbReference>
<dbReference type="PANTHER" id="PTHR43877">
    <property type="entry name" value="AMINOALKYLPHOSPHONATE N-ACETYLTRANSFERASE-RELATED-RELATED"/>
    <property type="match status" value="1"/>
</dbReference>
<accession>A0ABX6C1D9</accession>
<feature type="domain" description="N-acetyltransferase" evidence="4">
    <location>
        <begin position="57"/>
        <end position="216"/>
    </location>
</feature>
<organism evidence="5 6">
    <name type="scientific">Tepidiforma bonchosmolovskayae</name>
    <dbReference type="NCBI Taxonomy" id="2601677"/>
    <lineage>
        <taxon>Bacteria</taxon>
        <taxon>Bacillati</taxon>
        <taxon>Chloroflexota</taxon>
        <taxon>Tepidiformia</taxon>
        <taxon>Tepidiformales</taxon>
        <taxon>Tepidiformaceae</taxon>
        <taxon>Tepidiforma</taxon>
    </lineage>
</organism>
<dbReference type="Gene3D" id="3.40.630.30">
    <property type="match status" value="1"/>
</dbReference>
<evidence type="ECO:0000313" key="5">
    <source>
        <dbReference type="EMBL" id="QFG02634.1"/>
    </source>
</evidence>
<evidence type="ECO:0000256" key="3">
    <source>
        <dbReference type="SAM" id="MobiDB-lite"/>
    </source>
</evidence>
<dbReference type="PROSITE" id="PS51186">
    <property type="entry name" value="GNAT"/>
    <property type="match status" value="1"/>
</dbReference>
<name>A0ABX6C1D9_9CHLR</name>
<dbReference type="InterPro" id="IPR050832">
    <property type="entry name" value="Bact_Acetyltransf"/>
</dbReference>
<dbReference type="Pfam" id="PF00583">
    <property type="entry name" value="Acetyltransf_1"/>
    <property type="match status" value="1"/>
</dbReference>
<proteinExistence type="predicted"/>
<gene>
    <name evidence="5" type="ORF">Tbon_04785</name>
</gene>
<evidence type="ECO:0000256" key="1">
    <source>
        <dbReference type="ARBA" id="ARBA00022679"/>
    </source>
</evidence>
<dbReference type="InterPro" id="IPR016181">
    <property type="entry name" value="Acyl_CoA_acyltransferase"/>
</dbReference>
<feature type="region of interest" description="Disordered" evidence="3">
    <location>
        <begin position="244"/>
        <end position="264"/>
    </location>
</feature>
<reference evidence="5 6" key="2">
    <citation type="submission" date="2019-10" db="EMBL/GenBank/DDBJ databases">
        <title>Thermopilla bonchosmolovskayae gen. nov., sp. nov., a moderately thermophilic Chloroflexi bacterium from a Chukotka hot spring (Arctic, Russia), representing a novel classis Thermopillaia, which include previously uncultivated lineage OLB14.</title>
        <authorList>
            <person name="Kochetkova T.V."/>
            <person name="Zayulina K.S."/>
            <person name="Zhigarkov V.S."/>
            <person name="Minaev N.V."/>
            <person name="Novikov A."/>
            <person name="Toshchakov S.V."/>
            <person name="Elcheninov A.G."/>
            <person name="Kublanov I.V."/>
        </authorList>
    </citation>
    <scope>NUCLEOTIDE SEQUENCE [LARGE SCALE GENOMIC DNA]</scope>
    <source>
        <strain evidence="5 6">3753O</strain>
    </source>
</reference>
<sequence length="264" mass="29469">MSCAPRSPFPPPRSPLPAPPGRCRCGWRGSLLPPPYTSPVAAEPSRAPVPLLEGEGLTLRPWDADLVAQMARWGEYGFPYHAFDLGHLRDPARAAAALAEHTAPGRHRHYVAVEAGRAVGRCSVNLEDPAGLYLWAVHVPPEHQGRGVARRMLAVLMRALEQEFPGREFVLTSNTFAVHAHRAYLALGFRIVETRWQVDREVAERLWRVTEQERAPLAGHIRFHEGRWQVRAFVFRRAPGAPMDLRTRQAGGESGQRPQAPFSQ</sequence>
<protein>
    <submittedName>
        <fullName evidence="5">GNAT family N-acetyltransferase</fullName>
    </submittedName>
</protein>
<keyword evidence="2" id="KW-0012">Acyltransferase</keyword>
<evidence type="ECO:0000313" key="6">
    <source>
        <dbReference type="Proteomes" id="UP000326331"/>
    </source>
</evidence>
<reference evidence="5 6" key="1">
    <citation type="submission" date="2019-08" db="EMBL/GenBank/DDBJ databases">
        <authorList>
            <person name="Toschakov S.V."/>
        </authorList>
    </citation>
    <scope>NUCLEOTIDE SEQUENCE [LARGE SCALE GENOMIC DNA]</scope>
    <source>
        <strain evidence="5 6">3753O</strain>
    </source>
</reference>
<evidence type="ECO:0000259" key="4">
    <source>
        <dbReference type="PROSITE" id="PS51186"/>
    </source>
</evidence>
<dbReference type="Proteomes" id="UP000326331">
    <property type="component" value="Chromosome"/>
</dbReference>